<dbReference type="AlphaFoldDB" id="A0A2S0NAL9"/>
<name>A0A2S0NAL9_9HYPH</name>
<organism evidence="2 3">
    <name type="scientific">Phreatobacter cathodiphilus</name>
    <dbReference type="NCBI Taxonomy" id="1868589"/>
    <lineage>
        <taxon>Bacteria</taxon>
        <taxon>Pseudomonadati</taxon>
        <taxon>Pseudomonadota</taxon>
        <taxon>Alphaproteobacteria</taxon>
        <taxon>Hyphomicrobiales</taxon>
        <taxon>Phreatobacteraceae</taxon>
        <taxon>Phreatobacter</taxon>
    </lineage>
</organism>
<reference evidence="2 3" key="1">
    <citation type="submission" date="2018-03" db="EMBL/GenBank/DDBJ databases">
        <title>Genome sequencing of Phreatobacter sp.</title>
        <authorList>
            <person name="Kim S.-J."/>
            <person name="Heo J."/>
            <person name="Kwon S.-W."/>
        </authorList>
    </citation>
    <scope>NUCLEOTIDE SEQUENCE [LARGE SCALE GENOMIC DNA]</scope>
    <source>
        <strain evidence="2 3">S-12</strain>
    </source>
</reference>
<accession>A0A2S0NAL9</accession>
<dbReference type="RefSeq" id="WP_106748555.1">
    <property type="nucleotide sequence ID" value="NZ_CP027668.1"/>
</dbReference>
<dbReference type="OrthoDB" id="7678100at2"/>
<sequence>MAQNLEDVQKLGKDGLDNAVKAMTALTKGYQAIAAELVDYTKKSFEDGSASIEKIAAVKSLDKAIELQSDYAKSAYEAAVARATKIGELYTDLFKEVFKPYEAAMAKFAPAK</sequence>
<dbReference type="EMBL" id="CP027668">
    <property type="protein sequence ID" value="AVO45214.1"/>
    <property type="molecule type" value="Genomic_DNA"/>
</dbReference>
<evidence type="ECO:0000313" key="2">
    <source>
        <dbReference type="EMBL" id="AVO45214.1"/>
    </source>
</evidence>
<dbReference type="Pfam" id="PF09361">
    <property type="entry name" value="Phasin_2"/>
    <property type="match status" value="1"/>
</dbReference>
<keyword evidence="3" id="KW-1185">Reference proteome</keyword>
<dbReference type="InterPro" id="IPR018968">
    <property type="entry name" value="Phasin"/>
</dbReference>
<feature type="domain" description="Phasin" evidence="1">
    <location>
        <begin position="6"/>
        <end position="104"/>
    </location>
</feature>
<protein>
    <submittedName>
        <fullName evidence="2">Phasin</fullName>
    </submittedName>
</protein>
<gene>
    <name evidence="2" type="ORF">C6569_09145</name>
</gene>
<evidence type="ECO:0000259" key="1">
    <source>
        <dbReference type="Pfam" id="PF09361"/>
    </source>
</evidence>
<dbReference type="KEGG" id="phr:C6569_09145"/>
<dbReference type="Proteomes" id="UP000237889">
    <property type="component" value="Chromosome"/>
</dbReference>
<evidence type="ECO:0000313" key="3">
    <source>
        <dbReference type="Proteomes" id="UP000237889"/>
    </source>
</evidence>
<proteinExistence type="predicted"/>